<evidence type="ECO:0000313" key="2">
    <source>
        <dbReference type="Proteomes" id="UP000004994"/>
    </source>
</evidence>
<protein>
    <submittedName>
        <fullName evidence="1">Uncharacterized protein</fullName>
    </submittedName>
</protein>
<name>A0A3Q7ESW1_SOLLC</name>
<dbReference type="InParanoid" id="A0A3Q7ESW1"/>
<keyword evidence="2" id="KW-1185">Reference proteome</keyword>
<dbReference type="Gramene" id="Solyc01g109085.1.1">
    <property type="protein sequence ID" value="Solyc01g109085.1.1"/>
    <property type="gene ID" value="Solyc01g109085.1"/>
</dbReference>
<proteinExistence type="predicted"/>
<reference evidence="1" key="2">
    <citation type="submission" date="2019-01" db="UniProtKB">
        <authorList>
            <consortium name="EnsemblPlants"/>
        </authorList>
    </citation>
    <scope>IDENTIFICATION</scope>
    <source>
        <strain evidence="1">cv. Heinz 1706</strain>
    </source>
</reference>
<dbReference type="AlphaFoldDB" id="A0A3Q7ESW1"/>
<dbReference type="Proteomes" id="UP000004994">
    <property type="component" value="Chromosome 1"/>
</dbReference>
<reference evidence="1" key="1">
    <citation type="journal article" date="2012" name="Nature">
        <title>The tomato genome sequence provides insights into fleshy fruit evolution.</title>
        <authorList>
            <consortium name="Tomato Genome Consortium"/>
        </authorList>
    </citation>
    <scope>NUCLEOTIDE SEQUENCE [LARGE SCALE GENOMIC DNA]</scope>
    <source>
        <strain evidence="1">cv. Heinz 1706</strain>
    </source>
</reference>
<accession>A0A3Q7ESW1</accession>
<organism evidence="1">
    <name type="scientific">Solanum lycopersicum</name>
    <name type="common">Tomato</name>
    <name type="synonym">Lycopersicon esculentum</name>
    <dbReference type="NCBI Taxonomy" id="4081"/>
    <lineage>
        <taxon>Eukaryota</taxon>
        <taxon>Viridiplantae</taxon>
        <taxon>Streptophyta</taxon>
        <taxon>Embryophyta</taxon>
        <taxon>Tracheophyta</taxon>
        <taxon>Spermatophyta</taxon>
        <taxon>Magnoliopsida</taxon>
        <taxon>eudicotyledons</taxon>
        <taxon>Gunneridae</taxon>
        <taxon>Pentapetalae</taxon>
        <taxon>asterids</taxon>
        <taxon>lamiids</taxon>
        <taxon>Solanales</taxon>
        <taxon>Solanaceae</taxon>
        <taxon>Solanoideae</taxon>
        <taxon>Solaneae</taxon>
        <taxon>Solanum</taxon>
        <taxon>Solanum subgen. Lycopersicon</taxon>
    </lineage>
</organism>
<dbReference type="EnsemblPlants" id="Solyc01g109085.1.1">
    <property type="protein sequence ID" value="Solyc01g109085.1.1"/>
    <property type="gene ID" value="Solyc01g109085.1"/>
</dbReference>
<evidence type="ECO:0000313" key="1">
    <source>
        <dbReference type="EnsemblPlants" id="Solyc01g109085.1.1"/>
    </source>
</evidence>
<sequence>MSFLSRPWEHPVANDRMIERWTMVAGTDQIQIRNMQQFLKRHHKKEEHADGEDESALPQPSNWILRFACTDCIRKLPILLVSYKEMEDV</sequence>